<evidence type="ECO:0000313" key="2">
    <source>
        <dbReference type="Proteomes" id="UP001341281"/>
    </source>
</evidence>
<reference evidence="1 2" key="1">
    <citation type="submission" date="2024-02" db="EMBL/GenBank/DDBJ databases">
        <title>High-quality chromosome-scale genome assembly of Pensacola bahiagrass (Paspalum notatum Flugge var. saurae).</title>
        <authorList>
            <person name="Vega J.M."/>
            <person name="Podio M."/>
            <person name="Orjuela J."/>
            <person name="Siena L.A."/>
            <person name="Pessino S.C."/>
            <person name="Combes M.C."/>
            <person name="Mariac C."/>
            <person name="Albertini E."/>
            <person name="Pupilli F."/>
            <person name="Ortiz J.P.A."/>
            <person name="Leblanc O."/>
        </authorList>
    </citation>
    <scope>NUCLEOTIDE SEQUENCE [LARGE SCALE GENOMIC DNA]</scope>
    <source>
        <strain evidence="1">R1</strain>
        <tissue evidence="1">Leaf</tissue>
    </source>
</reference>
<proteinExistence type="predicted"/>
<accession>A0AAQ3WE27</accession>
<evidence type="ECO:0000313" key="1">
    <source>
        <dbReference type="EMBL" id="WVZ58465.1"/>
    </source>
</evidence>
<gene>
    <name evidence="1" type="ORF">U9M48_008740</name>
</gene>
<dbReference type="AlphaFoldDB" id="A0AAQ3WE27"/>
<dbReference type="EMBL" id="CP144746">
    <property type="protein sequence ID" value="WVZ58465.1"/>
    <property type="molecule type" value="Genomic_DNA"/>
</dbReference>
<keyword evidence="2" id="KW-1185">Reference proteome</keyword>
<name>A0AAQ3WE27_PASNO</name>
<organism evidence="1 2">
    <name type="scientific">Paspalum notatum var. saurae</name>
    <dbReference type="NCBI Taxonomy" id="547442"/>
    <lineage>
        <taxon>Eukaryota</taxon>
        <taxon>Viridiplantae</taxon>
        <taxon>Streptophyta</taxon>
        <taxon>Embryophyta</taxon>
        <taxon>Tracheophyta</taxon>
        <taxon>Spermatophyta</taxon>
        <taxon>Magnoliopsida</taxon>
        <taxon>Liliopsida</taxon>
        <taxon>Poales</taxon>
        <taxon>Poaceae</taxon>
        <taxon>PACMAD clade</taxon>
        <taxon>Panicoideae</taxon>
        <taxon>Andropogonodae</taxon>
        <taxon>Paspaleae</taxon>
        <taxon>Paspalinae</taxon>
        <taxon>Paspalum</taxon>
    </lineage>
</organism>
<protein>
    <submittedName>
        <fullName evidence="1">Uncharacterized protein</fullName>
    </submittedName>
</protein>
<dbReference type="Proteomes" id="UP001341281">
    <property type="component" value="Chromosome 02"/>
</dbReference>
<sequence>MPPTPRSSACYCRSSARSASMSAPPPPGTLSFSFCSSSSQRRHARQCPCRPLSSALQANRERSDQLEMDNAIPSPPVLDIFMVHIGVHVEQRTHVTCLRSRLEISQVCRMRFSSVVYPTFGKTNLVPAMLLDIQGN</sequence>